<dbReference type="PIRSF" id="PIRSF000332">
    <property type="entry name" value="FMO"/>
    <property type="match status" value="1"/>
</dbReference>
<dbReference type="InterPro" id="IPR050346">
    <property type="entry name" value="FMO-like"/>
</dbReference>
<dbReference type="Proteomes" id="UP000028045">
    <property type="component" value="Unassembled WGS sequence"/>
</dbReference>
<keyword evidence="4" id="KW-0274">FAD</keyword>
<keyword evidence="9" id="KW-1185">Reference proteome</keyword>
<dbReference type="SUPFAM" id="SSF51905">
    <property type="entry name" value="FAD/NAD(P)-binding domain"/>
    <property type="match status" value="2"/>
</dbReference>
<keyword evidence="6" id="KW-0560">Oxidoreductase</keyword>
<dbReference type="EMBL" id="KL648513">
    <property type="protein sequence ID" value="KEY69758.1"/>
    <property type="molecule type" value="Genomic_DNA"/>
</dbReference>
<dbReference type="InterPro" id="IPR036188">
    <property type="entry name" value="FAD/NAD-bd_sf"/>
</dbReference>
<evidence type="ECO:0000256" key="4">
    <source>
        <dbReference type="ARBA" id="ARBA00022827"/>
    </source>
</evidence>
<proteinExistence type="inferred from homology"/>
<dbReference type="GO" id="GO:0050661">
    <property type="term" value="F:NADP binding"/>
    <property type="evidence" value="ECO:0007669"/>
    <property type="project" value="InterPro"/>
</dbReference>
<dbReference type="OrthoDB" id="66881at2759"/>
<evidence type="ECO:0000256" key="6">
    <source>
        <dbReference type="ARBA" id="ARBA00023002"/>
    </source>
</evidence>
<evidence type="ECO:0000256" key="1">
    <source>
        <dbReference type="ARBA" id="ARBA00001974"/>
    </source>
</evidence>
<accession>A0A084AWS9</accession>
<dbReference type="InterPro" id="IPR020946">
    <property type="entry name" value="Flavin_mOase-like"/>
</dbReference>
<dbReference type="PRINTS" id="PR00419">
    <property type="entry name" value="ADXRDTASE"/>
</dbReference>
<comment type="cofactor">
    <cofactor evidence="1">
        <name>FAD</name>
        <dbReference type="ChEBI" id="CHEBI:57692"/>
    </cofactor>
</comment>
<evidence type="ECO:0000313" key="9">
    <source>
        <dbReference type="Proteomes" id="UP000028045"/>
    </source>
</evidence>
<comment type="similarity">
    <text evidence="2">Belongs to the FMO family.</text>
</comment>
<keyword evidence="3" id="KW-0285">Flavoprotein</keyword>
<organism evidence="8 9">
    <name type="scientific">Stachybotrys chartarum (strain CBS 109288 / IBT 7711)</name>
    <name type="common">Toxic black mold</name>
    <name type="synonym">Stilbospora chartarum</name>
    <dbReference type="NCBI Taxonomy" id="1280523"/>
    <lineage>
        <taxon>Eukaryota</taxon>
        <taxon>Fungi</taxon>
        <taxon>Dikarya</taxon>
        <taxon>Ascomycota</taxon>
        <taxon>Pezizomycotina</taxon>
        <taxon>Sordariomycetes</taxon>
        <taxon>Hypocreomycetidae</taxon>
        <taxon>Hypocreales</taxon>
        <taxon>Stachybotryaceae</taxon>
        <taxon>Stachybotrys</taxon>
    </lineage>
</organism>
<keyword evidence="7" id="KW-0503">Monooxygenase</keyword>
<evidence type="ECO:0000256" key="7">
    <source>
        <dbReference type="ARBA" id="ARBA00023033"/>
    </source>
</evidence>
<evidence type="ECO:0000256" key="2">
    <source>
        <dbReference type="ARBA" id="ARBA00009183"/>
    </source>
</evidence>
<dbReference type="Gene3D" id="3.50.50.60">
    <property type="entry name" value="FAD/NAD(P)-binding domain"/>
    <property type="match status" value="2"/>
</dbReference>
<evidence type="ECO:0000313" key="8">
    <source>
        <dbReference type="EMBL" id="KEY69758.1"/>
    </source>
</evidence>
<keyword evidence="5" id="KW-0521">NADP</keyword>
<name>A0A084AWS9_STACB</name>
<dbReference type="Pfam" id="PF13450">
    <property type="entry name" value="NAD_binding_8"/>
    <property type="match status" value="1"/>
</dbReference>
<dbReference type="HOGENOM" id="CLU_006909_5_0_1"/>
<dbReference type="FunFam" id="3.50.50.60:FF:000138">
    <property type="entry name" value="Flavin-containing monooxygenase"/>
    <property type="match status" value="1"/>
</dbReference>
<evidence type="ECO:0000256" key="3">
    <source>
        <dbReference type="ARBA" id="ARBA00022630"/>
    </source>
</evidence>
<dbReference type="GO" id="GO:0004499">
    <property type="term" value="F:N,N-dimethylaniline monooxygenase activity"/>
    <property type="evidence" value="ECO:0007669"/>
    <property type="project" value="InterPro"/>
</dbReference>
<gene>
    <name evidence="8" type="ORF">S7711_03738</name>
</gene>
<dbReference type="AlphaFoldDB" id="A0A084AWS9"/>
<dbReference type="PANTHER" id="PTHR23023">
    <property type="entry name" value="DIMETHYLANILINE MONOOXYGENASE"/>
    <property type="match status" value="1"/>
</dbReference>
<dbReference type="GO" id="GO:0050660">
    <property type="term" value="F:flavin adenine dinucleotide binding"/>
    <property type="evidence" value="ECO:0007669"/>
    <property type="project" value="InterPro"/>
</dbReference>
<evidence type="ECO:0000256" key="5">
    <source>
        <dbReference type="ARBA" id="ARBA00022857"/>
    </source>
</evidence>
<dbReference type="Pfam" id="PF00743">
    <property type="entry name" value="FMO-like"/>
    <property type="match status" value="2"/>
</dbReference>
<evidence type="ECO:0008006" key="10">
    <source>
        <dbReference type="Google" id="ProtNLM"/>
    </source>
</evidence>
<protein>
    <recommendedName>
        <fullName evidence="10">FAD/NAD(P)-binding domain-containing protein</fullName>
    </recommendedName>
</protein>
<sequence length="472" mass="53451">MGSLTPKAFNVKNIAIIGAGPCGLSAAKYLQAQDSFDRIVIFEQQDEVGGVWNYVKQQSPPTPAPQLDPFYPPDAPLQIQPKAPPVFPSPMYEKLHSNIPAKLMNFSDQKFVEDERLFPERSATQRYLVRYAADVRHLVKFCQQVKRISPSNNGSKTAWALEAQSTLTGETLVDTFDAVVIANGHYSVPYVPDIKNIADFHKAHPTVISHSKNYRITEPFRDKKVIVVGNGPSGIDIAGQVRSVAREPPMLSVRHATPPERLAHIGCIEVPEIVEFLVESRGVRFSDGRIESDIDAIIFSTGFLFSFPFLRGLQKQLIRNGHGVHGLYKHLFMVEHPTLVFPGLNMKAIPWEQSEAQAAFFSAVWANTLQLPPREEMERWSNELSDRKGEKLLIFEPREDGEYINELHDWVMQASFVGKEPPRWDDEVFWLRTIFYDLKLRFEEGGCKAKTIEELGFHYKPPGDHRTVAQTE</sequence>
<dbReference type="InterPro" id="IPR000960">
    <property type="entry name" value="Flavin_mOase"/>
</dbReference>
<reference evidence="8 9" key="1">
    <citation type="journal article" date="2014" name="BMC Genomics">
        <title>Comparative genome sequencing reveals chemotype-specific gene clusters in the toxigenic black mold Stachybotrys.</title>
        <authorList>
            <person name="Semeiks J."/>
            <person name="Borek D."/>
            <person name="Otwinowski Z."/>
            <person name="Grishin N.V."/>
        </authorList>
    </citation>
    <scope>NUCLEOTIDE SEQUENCE [LARGE SCALE GENOMIC DNA]</scope>
    <source>
        <strain evidence="9">CBS 109288 / IBT 7711</strain>
    </source>
</reference>